<protein>
    <recommendedName>
        <fullName evidence="4">UDP-N-acetylmuramyl pentapeptide phosphotransferase</fullName>
    </recommendedName>
</protein>
<keyword evidence="1" id="KW-0472">Membrane</keyword>
<proteinExistence type="predicted"/>
<feature type="transmembrane region" description="Helical" evidence="1">
    <location>
        <begin position="219"/>
        <end position="245"/>
    </location>
</feature>
<evidence type="ECO:0008006" key="4">
    <source>
        <dbReference type="Google" id="ProtNLM"/>
    </source>
</evidence>
<feature type="transmembrane region" description="Helical" evidence="1">
    <location>
        <begin position="69"/>
        <end position="85"/>
    </location>
</feature>
<keyword evidence="1" id="KW-0812">Transmembrane</keyword>
<organism evidence="2 3">
    <name type="scientific">Anoxybacter fermentans</name>
    <dbReference type="NCBI Taxonomy" id="1323375"/>
    <lineage>
        <taxon>Bacteria</taxon>
        <taxon>Bacillati</taxon>
        <taxon>Bacillota</taxon>
        <taxon>Clostridia</taxon>
        <taxon>Halanaerobiales</taxon>
        <taxon>Anoxybacter</taxon>
    </lineage>
</organism>
<evidence type="ECO:0000256" key="1">
    <source>
        <dbReference type="SAM" id="Phobius"/>
    </source>
</evidence>
<sequence length="270" mass="30476">MIYLFLLFSFVLAFVTRPLFMNLLMEGGLIQKNYQGKSIPTGMGLYIFFNLAVLWSIGYLIGLYPLQRFILILLLAGIFSFLGFIDDLLGDEKDRGFIGHFGCLLKGRLTTGGLKALGAAVISLVVVYYVADSISETFISWLTLLLLTNFINLLDLRPGRALKVFSVGLLILFLLFWQQVEFWYLAIPLVPVLFFYFPLDLSSQAMLGDTGANLLGGILGYFVILTVGIWGEAVILFTLIVIHLYSERYSLSTLIEENMVLHWLDRLGRR</sequence>
<dbReference type="EMBL" id="CP016379">
    <property type="protein sequence ID" value="AZR73508.1"/>
    <property type="molecule type" value="Genomic_DNA"/>
</dbReference>
<gene>
    <name evidence="2" type="ORF">BBF96_08990</name>
</gene>
<dbReference type="OrthoDB" id="2679245at2"/>
<evidence type="ECO:0000313" key="2">
    <source>
        <dbReference type="EMBL" id="AZR73508.1"/>
    </source>
</evidence>
<feature type="transmembrane region" description="Helical" evidence="1">
    <location>
        <begin position="43"/>
        <end position="62"/>
    </location>
</feature>
<dbReference type="AlphaFoldDB" id="A0A3S9SZ26"/>
<name>A0A3S9SZ26_9FIRM</name>
<dbReference type="Proteomes" id="UP000267250">
    <property type="component" value="Chromosome"/>
</dbReference>
<feature type="transmembrane region" description="Helical" evidence="1">
    <location>
        <begin position="160"/>
        <end position="177"/>
    </location>
</feature>
<reference evidence="2 3" key="1">
    <citation type="submission" date="2016-07" db="EMBL/GenBank/DDBJ databases">
        <title>Genome and transcriptome analysis of iron-reducing fermentative bacteria Anoxybacter fermentans.</title>
        <authorList>
            <person name="Zeng X."/>
            <person name="Shao Z."/>
        </authorList>
    </citation>
    <scope>NUCLEOTIDE SEQUENCE [LARGE SCALE GENOMIC DNA]</scope>
    <source>
        <strain evidence="2 3">DY22613</strain>
    </source>
</reference>
<keyword evidence="3" id="KW-1185">Reference proteome</keyword>
<dbReference type="RefSeq" id="WP_127016850.1">
    <property type="nucleotide sequence ID" value="NZ_CP016379.1"/>
</dbReference>
<feature type="transmembrane region" description="Helical" evidence="1">
    <location>
        <begin position="138"/>
        <end position="154"/>
    </location>
</feature>
<feature type="transmembrane region" description="Helical" evidence="1">
    <location>
        <begin position="114"/>
        <end position="131"/>
    </location>
</feature>
<dbReference type="KEGG" id="aft:BBF96_08990"/>
<evidence type="ECO:0000313" key="3">
    <source>
        <dbReference type="Proteomes" id="UP000267250"/>
    </source>
</evidence>
<feature type="transmembrane region" description="Helical" evidence="1">
    <location>
        <begin position="182"/>
        <end position="199"/>
    </location>
</feature>
<accession>A0A3S9SZ26</accession>
<keyword evidence="1" id="KW-1133">Transmembrane helix</keyword>